<evidence type="ECO:0000313" key="1">
    <source>
        <dbReference type="EMBL" id="EOD62965.1"/>
    </source>
</evidence>
<comment type="caution">
    <text evidence="1">The sequence shown here is derived from an EMBL/GenBank/DDBJ whole genome shotgun (WGS) entry which is preliminary data.</text>
</comment>
<dbReference type="PATRIC" id="fig|1292037.4.peg.7392"/>
<dbReference type="OrthoDB" id="3636142at2"/>
<sequence>PAGAAARQRTCAACGGPFEPGRRTELEVLIDGEIRYVAVHSGHSTHAPARERLATSRLPEARIHGSAA</sequence>
<dbReference type="Proteomes" id="UP000014139">
    <property type="component" value="Unassembled WGS sequence"/>
</dbReference>
<name>R1HHA2_9PSEU</name>
<accession>R1HHA2</accession>
<organism evidence="1 2">
    <name type="scientific">Amycolatopsis vancoresmycina DSM 44592</name>
    <dbReference type="NCBI Taxonomy" id="1292037"/>
    <lineage>
        <taxon>Bacteria</taxon>
        <taxon>Bacillati</taxon>
        <taxon>Actinomycetota</taxon>
        <taxon>Actinomycetes</taxon>
        <taxon>Pseudonocardiales</taxon>
        <taxon>Pseudonocardiaceae</taxon>
        <taxon>Amycolatopsis</taxon>
    </lineage>
</organism>
<reference evidence="1 2" key="1">
    <citation type="submission" date="2013-02" db="EMBL/GenBank/DDBJ databases">
        <title>Draft genome sequence of Amycolatopsis vancoresmycina strain DSM 44592T.</title>
        <authorList>
            <person name="Kumar S."/>
            <person name="Kaur N."/>
            <person name="Kaur C."/>
            <person name="Raghava G.P.S."/>
            <person name="Mayilraj S."/>
        </authorList>
    </citation>
    <scope>NUCLEOTIDE SEQUENCE [LARGE SCALE GENOMIC DNA]</scope>
    <source>
        <strain evidence="1 2">DSM 44592</strain>
    </source>
</reference>
<dbReference type="AlphaFoldDB" id="R1HHA2"/>
<keyword evidence="2" id="KW-1185">Reference proteome</keyword>
<dbReference type="RefSeq" id="WP_004561031.1">
    <property type="nucleotide sequence ID" value="NZ_AOUO01000674.1"/>
</dbReference>
<protein>
    <submittedName>
        <fullName evidence="1">Uncharacterized protein</fullName>
    </submittedName>
</protein>
<proteinExistence type="predicted"/>
<feature type="non-terminal residue" evidence="1">
    <location>
        <position position="1"/>
    </location>
</feature>
<gene>
    <name evidence="1" type="ORF">H480_39400</name>
</gene>
<evidence type="ECO:0000313" key="2">
    <source>
        <dbReference type="Proteomes" id="UP000014139"/>
    </source>
</evidence>
<dbReference type="EMBL" id="AOUO01000674">
    <property type="protein sequence ID" value="EOD62965.1"/>
    <property type="molecule type" value="Genomic_DNA"/>
</dbReference>